<name>A0A0C9MGE0_9FUNG</name>
<keyword evidence="2" id="KW-0812">Transmembrane</keyword>
<gene>
    <name evidence="3" type="ORF">MAM1_0119d05815</name>
</gene>
<dbReference type="OrthoDB" id="2284976at2759"/>
<dbReference type="Proteomes" id="UP000053815">
    <property type="component" value="Unassembled WGS sequence"/>
</dbReference>
<feature type="transmembrane region" description="Helical" evidence="2">
    <location>
        <begin position="136"/>
        <end position="155"/>
    </location>
</feature>
<evidence type="ECO:0000256" key="2">
    <source>
        <dbReference type="SAM" id="Phobius"/>
    </source>
</evidence>
<feature type="region of interest" description="Disordered" evidence="1">
    <location>
        <begin position="1"/>
        <end position="95"/>
    </location>
</feature>
<keyword evidence="2" id="KW-1133">Transmembrane helix</keyword>
<protein>
    <submittedName>
        <fullName evidence="3">Uncharacterized protein</fullName>
    </submittedName>
</protein>
<evidence type="ECO:0000313" key="4">
    <source>
        <dbReference type="Proteomes" id="UP000053815"/>
    </source>
</evidence>
<organism evidence="3">
    <name type="scientific">Mucor ambiguus</name>
    <dbReference type="NCBI Taxonomy" id="91626"/>
    <lineage>
        <taxon>Eukaryota</taxon>
        <taxon>Fungi</taxon>
        <taxon>Fungi incertae sedis</taxon>
        <taxon>Mucoromycota</taxon>
        <taxon>Mucoromycotina</taxon>
        <taxon>Mucoromycetes</taxon>
        <taxon>Mucorales</taxon>
        <taxon>Mucorineae</taxon>
        <taxon>Mucoraceae</taxon>
        <taxon>Mucor</taxon>
    </lineage>
</organism>
<feature type="compositionally biased region" description="Low complexity" evidence="1">
    <location>
        <begin position="70"/>
        <end position="82"/>
    </location>
</feature>
<keyword evidence="4" id="KW-1185">Reference proteome</keyword>
<feature type="compositionally biased region" description="Low complexity" evidence="1">
    <location>
        <begin position="38"/>
        <end position="53"/>
    </location>
</feature>
<keyword evidence="2" id="KW-0472">Membrane</keyword>
<dbReference type="AlphaFoldDB" id="A0A0C9MGE0"/>
<evidence type="ECO:0000313" key="3">
    <source>
        <dbReference type="EMBL" id="GAN06334.1"/>
    </source>
</evidence>
<accession>A0A0C9MGE0</accession>
<dbReference type="EMBL" id="DF836408">
    <property type="protein sequence ID" value="GAN06334.1"/>
    <property type="molecule type" value="Genomic_DNA"/>
</dbReference>
<sequence>MDQIDTENKSKKKKQNGKDDSPEAEPSKAPATAPPAPAAATPSPQPAEQQPETMVQMGGGLPALPPRPAVPQRQAAASVSSAFSNDKIAQRVPNVKQVSTPQFNIPAGSDLGAVGKIGAYQMAQIKPKNTSSATQIHANMIFWVCALLFVTMVIMKKQ</sequence>
<evidence type="ECO:0000256" key="1">
    <source>
        <dbReference type="SAM" id="MobiDB-lite"/>
    </source>
</evidence>
<reference evidence="3" key="1">
    <citation type="submission" date="2014-09" db="EMBL/GenBank/DDBJ databases">
        <title>Draft genome sequence of an oleaginous Mucoromycotina fungus Mucor ambiguus NBRC6742.</title>
        <authorList>
            <person name="Takeda I."/>
            <person name="Yamane N."/>
            <person name="Morita T."/>
            <person name="Tamano K."/>
            <person name="Machida M."/>
            <person name="Baker S."/>
            <person name="Koike H."/>
        </authorList>
    </citation>
    <scope>NUCLEOTIDE SEQUENCE</scope>
    <source>
        <strain evidence="3">NBRC 6742</strain>
    </source>
</reference>
<proteinExistence type="predicted"/>